<sequence>MRPQPNQDGSIGEWWLTRDITITEDRIEGIFTSYAGPGCDFALQELHFGGGIDIVGPSNVMEGAVEADLTIDDYVKIKTLADDFAAFLNSAPNGTCLSPDWTVGQERDILQEGCLVLGVQPNTPTVEYEILATRDDVIFFGARPTDGTFIVSPDKRPRALLVGAARK</sequence>
<protein>
    <submittedName>
        <fullName evidence="1">Uncharacterized protein</fullName>
    </submittedName>
</protein>
<dbReference type="GO" id="GO:0005886">
    <property type="term" value="C:plasma membrane"/>
    <property type="evidence" value="ECO:0007669"/>
    <property type="project" value="InterPro"/>
</dbReference>
<dbReference type="PANTHER" id="PTHR31021">
    <property type="entry name" value="ADENOMATOSIS POLYPOSIS COLI DOWN-REGULATED 1"/>
    <property type="match status" value="1"/>
</dbReference>
<keyword evidence="2" id="KW-1185">Reference proteome</keyword>
<proteinExistence type="predicted"/>
<dbReference type="Proteomes" id="UP000184074">
    <property type="component" value="Unassembled WGS sequence"/>
</dbReference>
<dbReference type="InterPro" id="IPR042425">
    <property type="entry name" value="APCDD1"/>
</dbReference>
<evidence type="ECO:0000313" key="2">
    <source>
        <dbReference type="Proteomes" id="UP000184074"/>
    </source>
</evidence>
<reference evidence="1 2" key="1">
    <citation type="submission" date="2016-11" db="EMBL/GenBank/DDBJ databases">
        <authorList>
            <person name="Jaros S."/>
            <person name="Januszkiewicz K."/>
            <person name="Wedrychowicz H."/>
        </authorList>
    </citation>
    <scope>NUCLEOTIDE SEQUENCE [LARGE SCALE GENOMIC DNA]</scope>
    <source>
        <strain evidence="1 2">DSM 28715</strain>
    </source>
</reference>
<gene>
    <name evidence="1" type="ORF">SAMN05444003_3131</name>
</gene>
<dbReference type="GO" id="GO:0030178">
    <property type="term" value="P:negative regulation of Wnt signaling pathway"/>
    <property type="evidence" value="ECO:0007669"/>
    <property type="project" value="InterPro"/>
</dbReference>
<organism evidence="1 2">
    <name type="scientific">Cognatiyoonia sediminum</name>
    <dbReference type="NCBI Taxonomy" id="1508389"/>
    <lineage>
        <taxon>Bacteria</taxon>
        <taxon>Pseudomonadati</taxon>
        <taxon>Pseudomonadota</taxon>
        <taxon>Alphaproteobacteria</taxon>
        <taxon>Rhodobacterales</taxon>
        <taxon>Paracoccaceae</taxon>
        <taxon>Cognatiyoonia</taxon>
    </lineage>
</organism>
<dbReference type="EMBL" id="FQXB01000007">
    <property type="protein sequence ID" value="SHH42337.1"/>
    <property type="molecule type" value="Genomic_DNA"/>
</dbReference>
<name>A0A1M5SV26_9RHOB</name>
<evidence type="ECO:0000313" key="1">
    <source>
        <dbReference type="EMBL" id="SHH42337.1"/>
    </source>
</evidence>
<dbReference type="PANTHER" id="PTHR31021:SF1">
    <property type="entry name" value="CHROMOSOME UNDETERMINED SCAFFOLD_56, WHOLE GENOME SHOTGUN SEQUENCE"/>
    <property type="match status" value="1"/>
</dbReference>
<accession>A0A1M5SV26</accession>
<dbReference type="AlphaFoldDB" id="A0A1M5SV26"/>
<dbReference type="STRING" id="1508389.SAMN05444003_3131"/>
<dbReference type="GO" id="GO:0017147">
    <property type="term" value="F:Wnt-protein binding"/>
    <property type="evidence" value="ECO:0007669"/>
    <property type="project" value="InterPro"/>
</dbReference>